<dbReference type="Pfam" id="PF13560">
    <property type="entry name" value="HTH_31"/>
    <property type="match status" value="1"/>
</dbReference>
<name>A0ABQ4CMG6_9ACTN</name>
<proteinExistence type="predicted"/>
<organism evidence="2 3">
    <name type="scientific">Asanoa siamensis</name>
    <dbReference type="NCBI Taxonomy" id="926357"/>
    <lineage>
        <taxon>Bacteria</taxon>
        <taxon>Bacillati</taxon>
        <taxon>Actinomycetota</taxon>
        <taxon>Actinomycetes</taxon>
        <taxon>Micromonosporales</taxon>
        <taxon>Micromonosporaceae</taxon>
        <taxon>Asanoa</taxon>
    </lineage>
</organism>
<keyword evidence="3" id="KW-1185">Reference proteome</keyword>
<dbReference type="InterPro" id="IPR041413">
    <property type="entry name" value="MLTR_LBD"/>
</dbReference>
<dbReference type="InterPro" id="IPR001387">
    <property type="entry name" value="Cro/C1-type_HTH"/>
</dbReference>
<evidence type="ECO:0000313" key="3">
    <source>
        <dbReference type="Proteomes" id="UP000604117"/>
    </source>
</evidence>
<feature type="domain" description="HTH cro/C1-type" evidence="1">
    <location>
        <begin position="10"/>
        <end position="64"/>
    </location>
</feature>
<dbReference type="Gene3D" id="1.10.260.40">
    <property type="entry name" value="lambda repressor-like DNA-binding domains"/>
    <property type="match status" value="1"/>
</dbReference>
<dbReference type="Proteomes" id="UP000604117">
    <property type="component" value="Unassembled WGS sequence"/>
</dbReference>
<dbReference type="Gene3D" id="3.30.450.180">
    <property type="match status" value="1"/>
</dbReference>
<dbReference type="EMBL" id="BONE01000012">
    <property type="protein sequence ID" value="GIF72478.1"/>
    <property type="molecule type" value="Genomic_DNA"/>
</dbReference>
<accession>A0ABQ4CMG6</accession>
<dbReference type="Pfam" id="PF17765">
    <property type="entry name" value="MLTR_LBD"/>
    <property type="match status" value="1"/>
</dbReference>
<dbReference type="PANTHER" id="PTHR35010">
    <property type="entry name" value="BLL4672 PROTEIN-RELATED"/>
    <property type="match status" value="1"/>
</dbReference>
<dbReference type="InterPro" id="IPR010982">
    <property type="entry name" value="Lambda_DNA-bd_dom_sf"/>
</dbReference>
<evidence type="ECO:0000259" key="1">
    <source>
        <dbReference type="PROSITE" id="PS50943"/>
    </source>
</evidence>
<dbReference type="CDD" id="cd00093">
    <property type="entry name" value="HTH_XRE"/>
    <property type="match status" value="1"/>
</dbReference>
<reference evidence="2 3" key="1">
    <citation type="submission" date="2021-01" db="EMBL/GenBank/DDBJ databases">
        <title>Whole genome shotgun sequence of Asanoa siamensis NBRC 107932.</title>
        <authorList>
            <person name="Komaki H."/>
            <person name="Tamura T."/>
        </authorList>
    </citation>
    <scope>NUCLEOTIDE SEQUENCE [LARGE SCALE GENOMIC DNA]</scope>
    <source>
        <strain evidence="2 3">NBRC 107932</strain>
    </source>
</reference>
<dbReference type="PANTHER" id="PTHR35010:SF4">
    <property type="entry name" value="BLL5781 PROTEIN"/>
    <property type="match status" value="1"/>
</dbReference>
<comment type="caution">
    <text evidence="2">The sequence shown here is derived from an EMBL/GenBank/DDBJ whole genome shotgun (WGS) entry which is preliminary data.</text>
</comment>
<dbReference type="SUPFAM" id="SSF47413">
    <property type="entry name" value="lambda repressor-like DNA-binding domains"/>
    <property type="match status" value="1"/>
</dbReference>
<dbReference type="PROSITE" id="PS50943">
    <property type="entry name" value="HTH_CROC1"/>
    <property type="match status" value="1"/>
</dbReference>
<protein>
    <submittedName>
        <fullName evidence="2">Transcriptional regulator</fullName>
    </submittedName>
</protein>
<gene>
    <name evidence="2" type="ORF">Asi02nite_19960</name>
</gene>
<dbReference type="SMART" id="SM00530">
    <property type="entry name" value="HTH_XRE"/>
    <property type="match status" value="1"/>
</dbReference>
<evidence type="ECO:0000313" key="2">
    <source>
        <dbReference type="EMBL" id="GIF72478.1"/>
    </source>
</evidence>
<sequence>MIMRTVGELLRRWRQHRRISQLDLAIAADVSARHVSLVETGKSKPSAAMVLRLAEQLDVPLRDRNELLLAAGFAPRYAERPLNSAELSAAYDVVERVLRAHEPYPALVFDRRWNIVRTNRAVDPFLARVDPELLRPPVNLIRLGLDPRGLAALVVNIADVRAVFRARVARQLAAAPDPELRALYEELLGPWPHDGVDRPVLSDVVIPMIIRVDGQELRLFSTITTFGTPLDITLDEVAIESYYPADAESAAYFTGSTPGLTPEAAADDDS</sequence>